<comment type="caution">
    <text evidence="2">The sequence shown here is derived from an EMBL/GenBank/DDBJ whole genome shotgun (WGS) entry which is preliminary data.</text>
</comment>
<accession>A0A218WM21</accession>
<gene>
    <name evidence="2" type="ORF">CDL15_Pgr018967</name>
</gene>
<feature type="region of interest" description="Disordered" evidence="1">
    <location>
        <begin position="60"/>
        <end position="85"/>
    </location>
</feature>
<name>A0A218WM21_PUNGR</name>
<sequence>MADSAPSASERFMRIRLIHQLWDTRLMLDLYFLEHPTDEERAYSATSTYVARFHLQDPTSIPRVPIAPPEAESSDQATKRRELQSLRGEIDRLHREITEAEIELTE</sequence>
<protein>
    <submittedName>
        <fullName evidence="2">Uncharacterized protein</fullName>
    </submittedName>
</protein>
<evidence type="ECO:0000313" key="2">
    <source>
        <dbReference type="EMBL" id="OWM73907.1"/>
    </source>
</evidence>
<dbReference type="AlphaFoldDB" id="A0A218WM21"/>
<proteinExistence type="predicted"/>
<organism evidence="2 3">
    <name type="scientific">Punica granatum</name>
    <name type="common">Pomegranate</name>
    <dbReference type="NCBI Taxonomy" id="22663"/>
    <lineage>
        <taxon>Eukaryota</taxon>
        <taxon>Viridiplantae</taxon>
        <taxon>Streptophyta</taxon>
        <taxon>Embryophyta</taxon>
        <taxon>Tracheophyta</taxon>
        <taxon>Spermatophyta</taxon>
        <taxon>Magnoliopsida</taxon>
        <taxon>eudicotyledons</taxon>
        <taxon>Gunneridae</taxon>
        <taxon>Pentapetalae</taxon>
        <taxon>rosids</taxon>
        <taxon>malvids</taxon>
        <taxon>Myrtales</taxon>
        <taxon>Lythraceae</taxon>
        <taxon>Punica</taxon>
    </lineage>
</organism>
<reference evidence="3" key="1">
    <citation type="journal article" date="2017" name="Plant J.">
        <title>The pomegranate (Punica granatum L.) genome and the genomics of punicalagin biosynthesis.</title>
        <authorList>
            <person name="Qin G."/>
            <person name="Xu C."/>
            <person name="Ming R."/>
            <person name="Tang H."/>
            <person name="Guyot R."/>
            <person name="Kramer E.M."/>
            <person name="Hu Y."/>
            <person name="Yi X."/>
            <person name="Qi Y."/>
            <person name="Xu X."/>
            <person name="Gao Z."/>
            <person name="Pan H."/>
            <person name="Jian J."/>
            <person name="Tian Y."/>
            <person name="Yue Z."/>
            <person name="Xu Y."/>
        </authorList>
    </citation>
    <scope>NUCLEOTIDE SEQUENCE [LARGE SCALE GENOMIC DNA]</scope>
    <source>
        <strain evidence="3">cv. Dabenzi</strain>
    </source>
</reference>
<evidence type="ECO:0000313" key="3">
    <source>
        <dbReference type="Proteomes" id="UP000197138"/>
    </source>
</evidence>
<evidence type="ECO:0000256" key="1">
    <source>
        <dbReference type="SAM" id="MobiDB-lite"/>
    </source>
</evidence>
<dbReference type="EMBL" id="MTKT01003945">
    <property type="protein sequence ID" value="OWM73907.1"/>
    <property type="molecule type" value="Genomic_DNA"/>
</dbReference>
<dbReference type="Proteomes" id="UP000197138">
    <property type="component" value="Unassembled WGS sequence"/>
</dbReference>